<dbReference type="InterPro" id="IPR036259">
    <property type="entry name" value="MFS_trans_sf"/>
</dbReference>
<reference evidence="9" key="1">
    <citation type="submission" date="2025-08" db="UniProtKB">
        <authorList>
            <consortium name="RefSeq"/>
        </authorList>
    </citation>
    <scope>IDENTIFICATION</scope>
    <source>
        <tissue evidence="9">Muscle</tissue>
    </source>
</reference>
<keyword evidence="8" id="KW-1185">Reference proteome</keyword>
<keyword evidence="3 6" id="KW-1133">Transmembrane helix</keyword>
<evidence type="ECO:0000259" key="7">
    <source>
        <dbReference type="PROSITE" id="PS50850"/>
    </source>
</evidence>
<feature type="transmembrane region" description="Helical" evidence="6">
    <location>
        <begin position="42"/>
        <end position="69"/>
    </location>
</feature>
<protein>
    <submittedName>
        <fullName evidence="9">Inorganic phosphate cotransporter isoform X1</fullName>
    </submittedName>
</protein>
<evidence type="ECO:0000256" key="4">
    <source>
        <dbReference type="ARBA" id="ARBA00023136"/>
    </source>
</evidence>
<evidence type="ECO:0000256" key="3">
    <source>
        <dbReference type="ARBA" id="ARBA00022989"/>
    </source>
</evidence>
<evidence type="ECO:0000256" key="1">
    <source>
        <dbReference type="ARBA" id="ARBA00004141"/>
    </source>
</evidence>
<dbReference type="PANTHER" id="PTHR11662:SF399">
    <property type="entry name" value="FI19708P1-RELATED"/>
    <property type="match status" value="1"/>
</dbReference>
<feature type="transmembrane region" description="Helical" evidence="6">
    <location>
        <begin position="333"/>
        <end position="357"/>
    </location>
</feature>
<feature type="transmembrane region" description="Helical" evidence="6">
    <location>
        <begin position="163"/>
        <end position="185"/>
    </location>
</feature>
<dbReference type="CDD" id="cd17318">
    <property type="entry name" value="MFS_SLC17"/>
    <property type="match status" value="1"/>
</dbReference>
<feature type="transmembrane region" description="Helical" evidence="6">
    <location>
        <begin position="197"/>
        <end position="219"/>
    </location>
</feature>
<dbReference type="PROSITE" id="PS50850">
    <property type="entry name" value="MFS"/>
    <property type="match status" value="1"/>
</dbReference>
<feature type="transmembrane region" description="Helical" evidence="6">
    <location>
        <begin position="378"/>
        <end position="405"/>
    </location>
</feature>
<sequence>METYNEEITDEEEESFPSEEQELCSEESSYKGYLHFIPARYVFTWMGFCGFFYLHALRVTLNVAIVAMVNSSISDKNVTIIDECPFPKVDNSTGLIKEGEFDWDETLQGTILGSFYYTYVLTQLLGGRMAEIYSSKWVYGVTIVGTSVLSILTPLLARVHVAALIVVRVLEGLLGGPSYPAMHVMLGHWLTRSQRGLLSSMVFIGGDIGTVISILITGMMCETDFLGGWPAGFYLLGAGGIVWFIFWIFLAFDSPEDHPRISKQELIFIQKDQNRAHGNKKAPVPWKNVLTSIPIWMLIATHFGQDFGLNMLLTELPTYMKNILHFNMETNGLLSALPYLFRASVAWIAGSIADFMVRKRYLSISVTRKVCNTIGSMGPALCLIGVVLAGCNNIVNVTLFTLAMTLNGFSFSGYMVNHLDLAPDFAGTLMGLTNGLSQISGFIAPAIVGTLTEHKQTLHQWSIVFFLTSAVYFVTGVLFATFGSAELQPWGVAHHRKETTKSRKKGEDDPRRLEDNVPVFTLSRTIDS</sequence>
<evidence type="ECO:0000256" key="5">
    <source>
        <dbReference type="SAM" id="MobiDB-lite"/>
    </source>
</evidence>
<keyword evidence="2 6" id="KW-0812">Transmembrane</keyword>
<evidence type="ECO:0000313" key="8">
    <source>
        <dbReference type="Proteomes" id="UP000694941"/>
    </source>
</evidence>
<evidence type="ECO:0000256" key="6">
    <source>
        <dbReference type="SAM" id="Phobius"/>
    </source>
</evidence>
<dbReference type="InterPro" id="IPR020846">
    <property type="entry name" value="MFS_dom"/>
</dbReference>
<proteinExistence type="predicted"/>
<evidence type="ECO:0000256" key="2">
    <source>
        <dbReference type="ARBA" id="ARBA00022692"/>
    </source>
</evidence>
<feature type="domain" description="Major facilitator superfamily (MFS) profile" evidence="7">
    <location>
        <begin position="63"/>
        <end position="488"/>
    </location>
</feature>
<comment type="subcellular location">
    <subcellularLocation>
        <location evidence="1">Membrane</location>
        <topology evidence="1">Multi-pass membrane protein</topology>
    </subcellularLocation>
</comment>
<dbReference type="Gene3D" id="1.20.1250.20">
    <property type="entry name" value="MFS general substrate transporter like domains"/>
    <property type="match status" value="2"/>
</dbReference>
<gene>
    <name evidence="9" type="primary">LOC106457547</name>
</gene>
<feature type="transmembrane region" description="Helical" evidence="6">
    <location>
        <begin position="425"/>
        <end position="451"/>
    </location>
</feature>
<accession>A0ABM1S6Y6</accession>
<dbReference type="Pfam" id="PF07690">
    <property type="entry name" value="MFS_1"/>
    <property type="match status" value="1"/>
</dbReference>
<feature type="transmembrane region" description="Helical" evidence="6">
    <location>
        <begin position="231"/>
        <end position="252"/>
    </location>
</feature>
<dbReference type="InterPro" id="IPR050382">
    <property type="entry name" value="MFS_Na/Anion_cotransporter"/>
</dbReference>
<feature type="transmembrane region" description="Helical" evidence="6">
    <location>
        <begin position="463"/>
        <end position="482"/>
    </location>
</feature>
<dbReference type="Proteomes" id="UP000694941">
    <property type="component" value="Unplaced"/>
</dbReference>
<dbReference type="SUPFAM" id="SSF103473">
    <property type="entry name" value="MFS general substrate transporter"/>
    <property type="match status" value="1"/>
</dbReference>
<dbReference type="InterPro" id="IPR011701">
    <property type="entry name" value="MFS"/>
</dbReference>
<evidence type="ECO:0000313" key="9">
    <source>
        <dbReference type="RefSeq" id="XP_022239391.1"/>
    </source>
</evidence>
<dbReference type="RefSeq" id="XP_022239391.1">
    <property type="nucleotide sequence ID" value="XM_022383683.1"/>
</dbReference>
<keyword evidence="4 6" id="KW-0472">Membrane</keyword>
<name>A0ABM1S6Y6_LIMPO</name>
<feature type="transmembrane region" description="Helical" evidence="6">
    <location>
        <begin position="137"/>
        <end position="157"/>
    </location>
</feature>
<feature type="region of interest" description="Disordered" evidence="5">
    <location>
        <begin position="1"/>
        <end position="21"/>
    </location>
</feature>
<dbReference type="GeneID" id="106457547"/>
<organism evidence="8 9">
    <name type="scientific">Limulus polyphemus</name>
    <name type="common">Atlantic horseshoe crab</name>
    <dbReference type="NCBI Taxonomy" id="6850"/>
    <lineage>
        <taxon>Eukaryota</taxon>
        <taxon>Metazoa</taxon>
        <taxon>Ecdysozoa</taxon>
        <taxon>Arthropoda</taxon>
        <taxon>Chelicerata</taxon>
        <taxon>Merostomata</taxon>
        <taxon>Xiphosura</taxon>
        <taxon>Limulidae</taxon>
        <taxon>Limulus</taxon>
    </lineage>
</organism>
<dbReference type="PANTHER" id="PTHR11662">
    <property type="entry name" value="SOLUTE CARRIER FAMILY 17"/>
    <property type="match status" value="1"/>
</dbReference>